<evidence type="ECO:0000313" key="2">
    <source>
        <dbReference type="EMBL" id="CAE0658063.1"/>
    </source>
</evidence>
<feature type="compositionally biased region" description="Acidic residues" evidence="1">
    <location>
        <begin position="17"/>
        <end position="28"/>
    </location>
</feature>
<dbReference type="AlphaFoldDB" id="A0A7S3YPN8"/>
<reference evidence="2" key="1">
    <citation type="submission" date="2021-01" db="EMBL/GenBank/DDBJ databases">
        <authorList>
            <person name="Corre E."/>
            <person name="Pelletier E."/>
            <person name="Niang G."/>
            <person name="Scheremetjew M."/>
            <person name="Finn R."/>
            <person name="Kale V."/>
            <person name="Holt S."/>
            <person name="Cochrane G."/>
            <person name="Meng A."/>
            <person name="Brown T."/>
            <person name="Cohen L."/>
        </authorList>
    </citation>
    <scope>NUCLEOTIDE SEQUENCE</scope>
    <source>
        <strain evidence="2">CCCM811</strain>
    </source>
</reference>
<feature type="region of interest" description="Disordered" evidence="1">
    <location>
        <begin position="61"/>
        <end position="83"/>
    </location>
</feature>
<organism evidence="2">
    <name type="scientific">Lotharella globosa</name>
    <dbReference type="NCBI Taxonomy" id="91324"/>
    <lineage>
        <taxon>Eukaryota</taxon>
        <taxon>Sar</taxon>
        <taxon>Rhizaria</taxon>
        <taxon>Cercozoa</taxon>
        <taxon>Chlorarachniophyceae</taxon>
        <taxon>Lotharella</taxon>
    </lineage>
</organism>
<gene>
    <name evidence="2" type="ORF">LGLO00237_LOCUS9633</name>
</gene>
<feature type="compositionally biased region" description="Basic and acidic residues" evidence="1">
    <location>
        <begin position="61"/>
        <end position="76"/>
    </location>
</feature>
<proteinExistence type="predicted"/>
<dbReference type="EMBL" id="HBIV01013079">
    <property type="protein sequence ID" value="CAE0658063.1"/>
    <property type="molecule type" value="Transcribed_RNA"/>
</dbReference>
<name>A0A7S3YPN8_9EUKA</name>
<feature type="compositionally biased region" description="Basic and acidic residues" evidence="1">
    <location>
        <begin position="29"/>
        <end position="47"/>
    </location>
</feature>
<protein>
    <submittedName>
        <fullName evidence="2">Uncharacterized protein</fullName>
    </submittedName>
</protein>
<evidence type="ECO:0000256" key="1">
    <source>
        <dbReference type="SAM" id="MobiDB-lite"/>
    </source>
</evidence>
<accession>A0A7S3YPN8</accession>
<feature type="region of interest" description="Disordered" evidence="1">
    <location>
        <begin position="1"/>
        <end position="47"/>
    </location>
</feature>
<sequence>MTLGLDRFNIRNRDGENLLEQEESIDSEELIRKDGDPPLRIETQRDYDKARDHFIQAMEQRRKEKARKELEMRGEGPRLQIPGIPAHEMTGLLNNDSSPFVKKRKDLELEADMLGRNVRLRVIEELEKEVQQKKKFRPGKDLPPLPLAHRRKSLEEMAQDFKETQERLHGIETREFKGSTSVKLRKKNTKELKKAADLREGSIMRKRAVANIPPPPSAERALELEQSVRKPLDFIRKDIELRKLMARPEAADPEKFAEMILQEKPELASMVLQHPSVIYRPMKAYHIKQTRSYKSYQHVKMLKKKKHNPGRSRMRAIREEKWAHKFLNKHDKRALGQSFTPYTKSARGIPYSPRPKINAPPLVPTEVILTNRQQRNPHSAQIRRKLEIQARKKVKMEVKSREKKILAGMKHKKRVI</sequence>